<evidence type="ECO:0000259" key="1">
    <source>
        <dbReference type="Pfam" id="PF14498"/>
    </source>
</evidence>
<dbReference type="InterPro" id="IPR027414">
    <property type="entry name" value="GH95_N_dom"/>
</dbReference>
<organism evidence="2">
    <name type="scientific">Nonomuraea gerenzanensis</name>
    <dbReference type="NCBI Taxonomy" id="93944"/>
    <lineage>
        <taxon>Bacteria</taxon>
        <taxon>Bacillati</taxon>
        <taxon>Actinomycetota</taxon>
        <taxon>Actinomycetes</taxon>
        <taxon>Streptosporangiales</taxon>
        <taxon>Streptosporangiaceae</taxon>
        <taxon>Nonomuraea</taxon>
    </lineage>
</organism>
<name>A0A1M4E522_9ACTN</name>
<proteinExistence type="predicted"/>
<dbReference type="InterPro" id="IPR006311">
    <property type="entry name" value="TAT_signal"/>
</dbReference>
<reference evidence="2" key="1">
    <citation type="submission" date="2016-04" db="EMBL/GenBank/DDBJ databases">
        <authorList>
            <person name="Evans L.H."/>
            <person name="Alamgir A."/>
            <person name="Owens N."/>
            <person name="Weber N.D."/>
            <person name="Virtaneva K."/>
            <person name="Barbian K."/>
            <person name="Babar A."/>
            <person name="Rosenke K."/>
        </authorList>
    </citation>
    <scope>NUCLEOTIDE SEQUENCE</scope>
    <source>
        <strain evidence="2">Nono1</strain>
    </source>
</reference>
<dbReference type="Gene3D" id="2.70.98.50">
    <property type="entry name" value="putative glycoside hydrolase family protein from bacillus halodurans"/>
    <property type="match status" value="1"/>
</dbReference>
<dbReference type="PANTHER" id="PTHR31084">
    <property type="entry name" value="ALPHA-L-FUCOSIDASE 2"/>
    <property type="match status" value="1"/>
</dbReference>
<evidence type="ECO:0000313" key="2">
    <source>
        <dbReference type="EMBL" id="SBO93880.1"/>
    </source>
</evidence>
<dbReference type="Pfam" id="PF14498">
    <property type="entry name" value="Glyco_hyd_65N_2"/>
    <property type="match status" value="1"/>
</dbReference>
<dbReference type="GO" id="GO:0004560">
    <property type="term" value="F:alpha-L-fucosidase activity"/>
    <property type="evidence" value="ECO:0007669"/>
    <property type="project" value="TreeGrafter"/>
</dbReference>
<dbReference type="PROSITE" id="PS51318">
    <property type="entry name" value="TAT"/>
    <property type="match status" value="1"/>
</dbReference>
<feature type="domain" description="Glycosyl hydrolase family 95 N-terminal" evidence="1">
    <location>
        <begin position="54"/>
        <end position="159"/>
    </location>
</feature>
<protein>
    <submittedName>
        <fullName evidence="2">Putative large secreted protein</fullName>
    </submittedName>
</protein>
<gene>
    <name evidence="2" type="ORF">BN4615_P3396</name>
</gene>
<dbReference type="PANTHER" id="PTHR31084:SF0">
    <property type="entry name" value="ALPHA-L-FUCOSIDASE 2"/>
    <property type="match status" value="1"/>
</dbReference>
<sequence length="195" mass="21273">MAGNGYTRRGVLATGSGAAAGSLIVSGADALPAWADDRQADALELWYTRPAEVGLEALPEIRRLVWEDKWQAARNLADENLLGTPSEQAWYQVLGDLTLSCPGSAEFTDYRRELDLTSAVTSVRFTRDGVRHQREVFASNPDQVVVLRHTADRRGSLRLDRLRVADPAVYGGLARQPYGLIGPVRLVPYGEAPVG</sequence>
<dbReference type="EMBL" id="LT559118">
    <property type="protein sequence ID" value="SBO93880.1"/>
    <property type="molecule type" value="Genomic_DNA"/>
</dbReference>
<dbReference type="AlphaFoldDB" id="A0A1M4E522"/>
<accession>A0A1M4E522</accession>
<dbReference type="RefSeq" id="WP_225273044.1">
    <property type="nucleotide sequence ID" value="NZ_CP084058.1"/>
</dbReference>